<evidence type="ECO:0000256" key="2">
    <source>
        <dbReference type="PROSITE-ProRule" id="PRU00626"/>
    </source>
</evidence>
<proteinExistence type="predicted"/>
<protein>
    <recommendedName>
        <fullName evidence="3">CRM domain-containing protein</fullName>
    </recommendedName>
</protein>
<dbReference type="RefSeq" id="WP_009166755.1">
    <property type="nucleotide sequence ID" value="NZ_AYZI01000003.1"/>
</dbReference>
<evidence type="ECO:0000313" key="4">
    <source>
        <dbReference type="EMBL" id="KRM91832.1"/>
    </source>
</evidence>
<dbReference type="SMART" id="SM01103">
    <property type="entry name" value="CRS1_YhbY"/>
    <property type="match status" value="1"/>
</dbReference>
<feature type="domain" description="CRM" evidence="3">
    <location>
        <begin position="6"/>
        <end position="102"/>
    </location>
</feature>
<dbReference type="PATRIC" id="fig|1423745.4.peg.697"/>
<evidence type="ECO:0000259" key="3">
    <source>
        <dbReference type="PROSITE" id="PS51295"/>
    </source>
</evidence>
<organism evidence="4 5">
    <name type="scientific">Fructilactobacillus florum DSM 22689 = JCM 16035</name>
    <dbReference type="NCBI Taxonomy" id="1423745"/>
    <lineage>
        <taxon>Bacteria</taxon>
        <taxon>Bacillati</taxon>
        <taxon>Bacillota</taxon>
        <taxon>Bacilli</taxon>
        <taxon>Lactobacillales</taxon>
        <taxon>Lactobacillaceae</taxon>
        <taxon>Fructilactobacillus</taxon>
    </lineage>
</organism>
<dbReference type="GO" id="GO:0003723">
    <property type="term" value="F:RNA binding"/>
    <property type="evidence" value="ECO:0007669"/>
    <property type="project" value="UniProtKB-UniRule"/>
</dbReference>
<sequence>MVQGQLKLTGKQKRFLRAHGNRLRPIFSIGKHGLNQAWLSEVVQAVDRRELVKISLQQSATVTTTEVAAYITKHSQLTVVQELGRTLLLFCESSNPARRTISHGVFQL</sequence>
<dbReference type="InterPro" id="IPR051925">
    <property type="entry name" value="RNA-binding_domain"/>
</dbReference>
<evidence type="ECO:0000313" key="5">
    <source>
        <dbReference type="Proteomes" id="UP000051586"/>
    </source>
</evidence>
<evidence type="ECO:0000256" key="1">
    <source>
        <dbReference type="ARBA" id="ARBA00022884"/>
    </source>
</evidence>
<keyword evidence="1 2" id="KW-0694">RNA-binding</keyword>
<dbReference type="STRING" id="1423745.GCA_001311215_00050"/>
<dbReference type="InterPro" id="IPR001890">
    <property type="entry name" value="RNA-binding_CRM"/>
</dbReference>
<reference evidence="4 5" key="1">
    <citation type="journal article" date="2015" name="Genome Announc.">
        <title>Expanding the biotechnology potential of lactobacilli through comparative genomics of 213 strains and associated genera.</title>
        <authorList>
            <person name="Sun Z."/>
            <person name="Harris H.M."/>
            <person name="McCann A."/>
            <person name="Guo C."/>
            <person name="Argimon S."/>
            <person name="Zhang W."/>
            <person name="Yang X."/>
            <person name="Jeffery I.B."/>
            <person name="Cooney J.C."/>
            <person name="Kagawa T.F."/>
            <person name="Liu W."/>
            <person name="Song Y."/>
            <person name="Salvetti E."/>
            <person name="Wrobel A."/>
            <person name="Rasinkangas P."/>
            <person name="Parkhill J."/>
            <person name="Rea M.C."/>
            <person name="O'Sullivan O."/>
            <person name="Ritari J."/>
            <person name="Douillard F.P."/>
            <person name="Paul Ross R."/>
            <person name="Yang R."/>
            <person name="Briner A.E."/>
            <person name="Felis G.E."/>
            <person name="de Vos W.M."/>
            <person name="Barrangou R."/>
            <person name="Klaenhammer T.R."/>
            <person name="Caufield P.W."/>
            <person name="Cui Y."/>
            <person name="Zhang H."/>
            <person name="O'Toole P.W."/>
        </authorList>
    </citation>
    <scope>NUCLEOTIDE SEQUENCE [LARGE SCALE GENOMIC DNA]</scope>
    <source>
        <strain evidence="4 5">DSM 22689</strain>
    </source>
</reference>
<dbReference type="Pfam" id="PF01985">
    <property type="entry name" value="CRS1_YhbY"/>
    <property type="match status" value="1"/>
</dbReference>
<gene>
    <name evidence="4" type="ORF">FC87_GL000657</name>
</gene>
<comment type="caution">
    <text evidence="4">The sequence shown here is derived from an EMBL/GenBank/DDBJ whole genome shotgun (WGS) entry which is preliminary data.</text>
</comment>
<name>A0A0R2CJP5_9LACO</name>
<dbReference type="InterPro" id="IPR035920">
    <property type="entry name" value="YhbY-like_sf"/>
</dbReference>
<dbReference type="SUPFAM" id="SSF75471">
    <property type="entry name" value="YhbY-like"/>
    <property type="match status" value="1"/>
</dbReference>
<dbReference type="PANTHER" id="PTHR40065:SF3">
    <property type="entry name" value="RNA-BINDING PROTEIN YHBY"/>
    <property type="match status" value="1"/>
</dbReference>
<dbReference type="Proteomes" id="UP000051586">
    <property type="component" value="Unassembled WGS sequence"/>
</dbReference>
<dbReference type="Gene3D" id="3.30.110.60">
    <property type="entry name" value="YhbY-like"/>
    <property type="match status" value="1"/>
</dbReference>
<accession>A0A0R2CJP5</accession>
<dbReference type="AlphaFoldDB" id="A0A0R2CJP5"/>
<dbReference type="EMBL" id="AYZI01000003">
    <property type="protein sequence ID" value="KRM91832.1"/>
    <property type="molecule type" value="Genomic_DNA"/>
</dbReference>
<dbReference type="PROSITE" id="PS51295">
    <property type="entry name" value="CRM"/>
    <property type="match status" value="1"/>
</dbReference>
<dbReference type="PANTHER" id="PTHR40065">
    <property type="entry name" value="RNA-BINDING PROTEIN YHBY"/>
    <property type="match status" value="1"/>
</dbReference>